<feature type="compositionally biased region" description="Polar residues" evidence="1">
    <location>
        <begin position="68"/>
        <end position="77"/>
    </location>
</feature>
<name>A0AAD9YZE6_9LECA</name>
<comment type="caution">
    <text evidence="2">The sequence shown here is derived from an EMBL/GenBank/DDBJ whole genome shotgun (WGS) entry which is preliminary data.</text>
</comment>
<gene>
    <name evidence="2" type="ORF">OEA41_005199</name>
</gene>
<evidence type="ECO:0000256" key="1">
    <source>
        <dbReference type="SAM" id="MobiDB-lite"/>
    </source>
</evidence>
<feature type="region of interest" description="Disordered" evidence="1">
    <location>
        <begin position="1"/>
        <end position="103"/>
    </location>
</feature>
<sequence length="505" mass="50676">MTGAPRSASPSPTLNKQLAPPNAGRPQYDQNTDPDSTGEPQDPSQADPPSQGDPAPSPLPSESDPRESTQAPNNVDPDSTGEPKHPSQAAPQSGGDPPTSPLQTRVIQWGVANHQMQIFRLKAARSLHPRSVKQTLITPIAVQSAGQLKIAGAAYTADSASQYIVAGQTLTPGGAITVSNTPISLAIGGAMAVVGTSTQLLATPPPPTEAPILTFGGTAYIADASSAFSIGSQVLTPGGAVTISNTPISLVPGGTIAVVGTSSQLLAPMTTPTETPVLTFNGMTYAADVSSAFTIDGQTLTPGGAIFVSSSSISLAVSGTFADIGTSTQLLAPTATFTEALILSFEGTAYTADVSSAFTIDGQPLTKGAIITVNGAEGTAAVIGSSTQILGTATITGSDTATITFAVQTYTEDAAGDFIIGGQTLRKGWAITVSGTPVSFAAGGTDVVVGSSTEAVGVGGWVMSGFGPGAAQTGVVAFEGKGARRRPDFAKVMSVVAVVRCCVLM</sequence>
<dbReference type="AlphaFoldDB" id="A0AAD9YZE6"/>
<proteinExistence type="predicted"/>
<feature type="compositionally biased region" description="Polar residues" evidence="1">
    <location>
        <begin position="28"/>
        <end position="39"/>
    </location>
</feature>
<reference evidence="2" key="1">
    <citation type="submission" date="2022-11" db="EMBL/GenBank/DDBJ databases">
        <title>Chromosomal genome sequence assembly and mating type (MAT) locus characterization of the leprose asexual lichenized fungus Lepraria neglecta (Nyl.) Erichsen.</title>
        <authorList>
            <person name="Allen J.L."/>
            <person name="Pfeffer B."/>
        </authorList>
    </citation>
    <scope>NUCLEOTIDE SEQUENCE</scope>
    <source>
        <strain evidence="2">Allen 5258</strain>
    </source>
</reference>
<organism evidence="2 3">
    <name type="scientific">Lepraria neglecta</name>
    <dbReference type="NCBI Taxonomy" id="209136"/>
    <lineage>
        <taxon>Eukaryota</taxon>
        <taxon>Fungi</taxon>
        <taxon>Dikarya</taxon>
        <taxon>Ascomycota</taxon>
        <taxon>Pezizomycotina</taxon>
        <taxon>Lecanoromycetes</taxon>
        <taxon>OSLEUM clade</taxon>
        <taxon>Lecanoromycetidae</taxon>
        <taxon>Lecanorales</taxon>
        <taxon>Lecanorineae</taxon>
        <taxon>Stereocaulaceae</taxon>
        <taxon>Lepraria</taxon>
    </lineage>
</organism>
<accession>A0AAD9YZE6</accession>
<dbReference type="Proteomes" id="UP001276659">
    <property type="component" value="Unassembled WGS sequence"/>
</dbReference>
<feature type="compositionally biased region" description="Low complexity" evidence="1">
    <location>
        <begin position="40"/>
        <end position="54"/>
    </location>
</feature>
<evidence type="ECO:0000313" key="3">
    <source>
        <dbReference type="Proteomes" id="UP001276659"/>
    </source>
</evidence>
<protein>
    <submittedName>
        <fullName evidence="2">Uncharacterized protein</fullName>
    </submittedName>
</protein>
<evidence type="ECO:0000313" key="2">
    <source>
        <dbReference type="EMBL" id="KAK3168751.1"/>
    </source>
</evidence>
<keyword evidence="3" id="KW-1185">Reference proteome</keyword>
<dbReference type="EMBL" id="JASNWA010000010">
    <property type="protein sequence ID" value="KAK3168751.1"/>
    <property type="molecule type" value="Genomic_DNA"/>
</dbReference>